<keyword evidence="1" id="KW-0472">Membrane</keyword>
<evidence type="ECO:0000256" key="1">
    <source>
        <dbReference type="SAM" id="Phobius"/>
    </source>
</evidence>
<keyword evidence="1" id="KW-1133">Transmembrane helix</keyword>
<gene>
    <name evidence="2" type="ORF">HLB29_06915</name>
</gene>
<keyword evidence="3" id="KW-1185">Reference proteome</keyword>
<proteinExistence type="predicted"/>
<name>A0ABR6TMM6_9FIRM</name>
<comment type="caution">
    <text evidence="2">The sequence shown here is derived from an EMBL/GenBank/DDBJ whole genome shotgun (WGS) entry which is preliminary data.</text>
</comment>
<dbReference type="Proteomes" id="UP000713904">
    <property type="component" value="Unassembled WGS sequence"/>
</dbReference>
<reference evidence="2 3" key="1">
    <citation type="submission" date="2020-05" db="EMBL/GenBank/DDBJ databases">
        <title>Draft genome of xy-202 and genomic insight in genome of the genus Peptostreptococcus.</title>
        <authorList>
            <person name="Zhang Z."/>
        </authorList>
    </citation>
    <scope>NUCLEOTIDE SEQUENCE [LARGE SCALE GENOMIC DNA]</scope>
    <source>
        <strain evidence="2 3">DSM 27025</strain>
    </source>
</reference>
<protein>
    <submittedName>
        <fullName evidence="2">DUF4179 domain-containing protein</fullName>
    </submittedName>
</protein>
<evidence type="ECO:0000313" key="2">
    <source>
        <dbReference type="EMBL" id="MBC2576414.1"/>
    </source>
</evidence>
<evidence type="ECO:0000313" key="3">
    <source>
        <dbReference type="Proteomes" id="UP000713904"/>
    </source>
</evidence>
<sequence length="346" mass="40625">MKRKYDFLNDMEFNMNDYVRNDLDDLDRYISDKFIGNLKYRNKIKKVNYILVASLLLFSILNMDAIKASTVNFINNIEYKFSEITGNIKYNDFSSIVHSSVESGGVQIQIEEVIFYEDRMDITFLIDNHNKKDNNIDDLNLYIDDKKVDISGKTGNSFEKNNITYTNLSFHFNKDVSKFVNKNSKVDLFINSVCSLNDGKVINGNWKFNFLCNSKMLKKSETVYVNKELNNEDISVKIDKAILRPTNNLEMKSEILRTSKKGKELLERNTSLIIVGENSTGEKIELFENKRDKEISYFVQSKEDRQKQIEDLTDYTFKMYFEEYRDGELSERKEIGEKFKIKNHSN</sequence>
<accession>A0ABR6TMM6</accession>
<organism evidence="2 3">
    <name type="scientific">Peptostreptococcus canis</name>
    <dbReference type="NCBI Taxonomy" id="1159213"/>
    <lineage>
        <taxon>Bacteria</taxon>
        <taxon>Bacillati</taxon>
        <taxon>Bacillota</taxon>
        <taxon>Clostridia</taxon>
        <taxon>Peptostreptococcales</taxon>
        <taxon>Peptostreptococcaceae</taxon>
        <taxon>Peptostreptococcus</taxon>
    </lineage>
</organism>
<feature type="transmembrane region" description="Helical" evidence="1">
    <location>
        <begin position="47"/>
        <end position="66"/>
    </location>
</feature>
<dbReference type="EMBL" id="JABGBW010000005">
    <property type="protein sequence ID" value="MBC2576414.1"/>
    <property type="molecule type" value="Genomic_DNA"/>
</dbReference>
<keyword evidence="1" id="KW-0812">Transmembrane</keyword>
<dbReference type="Gene3D" id="2.60.40.1630">
    <property type="entry name" value="bacillus anthracis domain"/>
    <property type="match status" value="1"/>
</dbReference>
<dbReference type="RefSeq" id="WP_185624434.1">
    <property type="nucleotide sequence ID" value="NZ_JABGBW010000005.1"/>
</dbReference>